<accession>A0ABT9WVT8</accession>
<evidence type="ECO:0000256" key="1">
    <source>
        <dbReference type="SAM" id="MobiDB-lite"/>
    </source>
</evidence>
<evidence type="ECO:0000313" key="2">
    <source>
        <dbReference type="EMBL" id="MDQ0177418.1"/>
    </source>
</evidence>
<feature type="region of interest" description="Disordered" evidence="1">
    <location>
        <begin position="32"/>
        <end position="53"/>
    </location>
</feature>
<evidence type="ECO:0000313" key="3">
    <source>
        <dbReference type="Proteomes" id="UP001223586"/>
    </source>
</evidence>
<name>A0ABT9WVT8_9BACI</name>
<gene>
    <name evidence="2" type="ORF">J2S08_003298</name>
</gene>
<keyword evidence="3" id="KW-1185">Reference proteome</keyword>
<proteinExistence type="predicted"/>
<protein>
    <submittedName>
        <fullName evidence="2">Uncharacterized protein</fullName>
    </submittedName>
</protein>
<comment type="caution">
    <text evidence="2">The sequence shown here is derived from an EMBL/GenBank/DDBJ whole genome shotgun (WGS) entry which is preliminary data.</text>
</comment>
<sequence length="65" mass="7563">MGKHLRYLLTLVLTAANKRNLAPVDKRSFEDREHYSLSHERSRNKEFKSNPTEDADGIFLLSECL</sequence>
<reference evidence="2 3" key="1">
    <citation type="submission" date="2023-07" db="EMBL/GenBank/DDBJ databases">
        <title>Genomic Encyclopedia of Type Strains, Phase IV (KMG-IV): sequencing the most valuable type-strain genomes for metagenomic binning, comparative biology and taxonomic classification.</title>
        <authorList>
            <person name="Goeker M."/>
        </authorList>
    </citation>
    <scope>NUCLEOTIDE SEQUENCE [LARGE SCALE GENOMIC DNA]</scope>
    <source>
        <strain evidence="2 3">DSM 23837</strain>
    </source>
</reference>
<organism evidence="2 3">
    <name type="scientific">Bacillus chungangensis</name>
    <dbReference type="NCBI Taxonomy" id="587633"/>
    <lineage>
        <taxon>Bacteria</taxon>
        <taxon>Bacillati</taxon>
        <taxon>Bacillota</taxon>
        <taxon>Bacilli</taxon>
        <taxon>Bacillales</taxon>
        <taxon>Bacillaceae</taxon>
        <taxon>Bacillus</taxon>
    </lineage>
</organism>
<dbReference type="Proteomes" id="UP001223586">
    <property type="component" value="Unassembled WGS sequence"/>
</dbReference>
<feature type="compositionally biased region" description="Basic and acidic residues" evidence="1">
    <location>
        <begin position="32"/>
        <end position="48"/>
    </location>
</feature>
<dbReference type="EMBL" id="JAUSTT010000022">
    <property type="protein sequence ID" value="MDQ0177418.1"/>
    <property type="molecule type" value="Genomic_DNA"/>
</dbReference>